<dbReference type="AlphaFoldDB" id="A0A074Z1D6"/>
<dbReference type="SUPFAM" id="SSF51069">
    <property type="entry name" value="Carbonic anhydrase"/>
    <property type="match status" value="1"/>
</dbReference>
<evidence type="ECO:0000256" key="7">
    <source>
        <dbReference type="SAM" id="SignalP"/>
    </source>
</evidence>
<evidence type="ECO:0000256" key="1">
    <source>
        <dbReference type="ARBA" id="ARBA00010718"/>
    </source>
</evidence>
<gene>
    <name evidence="9" type="ORF">T265_11880</name>
</gene>
<dbReference type="PROSITE" id="PS51144">
    <property type="entry name" value="ALPHA_CA_2"/>
    <property type="match status" value="1"/>
</dbReference>
<dbReference type="GeneID" id="20326048"/>
<evidence type="ECO:0000256" key="6">
    <source>
        <dbReference type="ARBA" id="ARBA00048348"/>
    </source>
</evidence>
<evidence type="ECO:0000256" key="4">
    <source>
        <dbReference type="ARBA" id="ARBA00022833"/>
    </source>
</evidence>
<dbReference type="STRING" id="6198.A0A074Z1D6"/>
<keyword evidence="7" id="KW-0732">Signal</keyword>
<evidence type="ECO:0000259" key="8">
    <source>
        <dbReference type="PROSITE" id="PS51144"/>
    </source>
</evidence>
<proteinExistence type="inferred from homology"/>
<dbReference type="PANTHER" id="PTHR18952:SF265">
    <property type="entry name" value="CARBONIC ANHYDRASE"/>
    <property type="match status" value="1"/>
</dbReference>
<protein>
    <recommendedName>
        <fullName evidence="2">carbonic anhydrase</fullName>
        <ecNumber evidence="2">4.2.1.1</ecNumber>
    </recommendedName>
</protein>
<keyword evidence="10" id="KW-1185">Reference proteome</keyword>
<evidence type="ECO:0000256" key="5">
    <source>
        <dbReference type="ARBA" id="ARBA00023239"/>
    </source>
</evidence>
<evidence type="ECO:0000313" key="9">
    <source>
        <dbReference type="EMBL" id="KER19297.1"/>
    </source>
</evidence>
<dbReference type="RefSeq" id="XP_009176953.1">
    <property type="nucleotide sequence ID" value="XM_009178689.1"/>
</dbReference>
<feature type="chain" id="PRO_5001703895" description="carbonic anhydrase" evidence="7">
    <location>
        <begin position="21"/>
        <end position="325"/>
    </location>
</feature>
<keyword evidence="5" id="KW-0456">Lyase</keyword>
<evidence type="ECO:0000256" key="2">
    <source>
        <dbReference type="ARBA" id="ARBA00012925"/>
    </source>
</evidence>
<dbReference type="InterPro" id="IPR023561">
    <property type="entry name" value="Carbonic_anhydrase_a-class"/>
</dbReference>
<keyword evidence="4" id="KW-0862">Zinc</keyword>
<comment type="similarity">
    <text evidence="1">Belongs to the alpha-carbonic anhydrase family.</text>
</comment>
<feature type="signal peptide" evidence="7">
    <location>
        <begin position="1"/>
        <end position="20"/>
    </location>
</feature>
<dbReference type="KEGG" id="ovi:T265_11880"/>
<dbReference type="Pfam" id="PF00194">
    <property type="entry name" value="Carb_anhydrase"/>
    <property type="match status" value="1"/>
</dbReference>
<dbReference type="CDD" id="cd00326">
    <property type="entry name" value="alpha_CA"/>
    <property type="match status" value="1"/>
</dbReference>
<dbReference type="GO" id="GO:0004089">
    <property type="term" value="F:carbonate dehydratase activity"/>
    <property type="evidence" value="ECO:0007669"/>
    <property type="project" value="UniProtKB-EC"/>
</dbReference>
<organism evidence="9 10">
    <name type="scientific">Opisthorchis viverrini</name>
    <name type="common">Southeast Asian liver fluke</name>
    <dbReference type="NCBI Taxonomy" id="6198"/>
    <lineage>
        <taxon>Eukaryota</taxon>
        <taxon>Metazoa</taxon>
        <taxon>Spiralia</taxon>
        <taxon>Lophotrochozoa</taxon>
        <taxon>Platyhelminthes</taxon>
        <taxon>Trematoda</taxon>
        <taxon>Digenea</taxon>
        <taxon>Opisthorchiida</taxon>
        <taxon>Opisthorchiata</taxon>
        <taxon>Opisthorchiidae</taxon>
        <taxon>Opisthorchis</taxon>
    </lineage>
</organism>
<dbReference type="EC" id="4.2.1.1" evidence="2"/>
<accession>A0A074Z1D6</accession>
<dbReference type="PANTHER" id="PTHR18952">
    <property type="entry name" value="CARBONIC ANHYDRASE"/>
    <property type="match status" value="1"/>
</dbReference>
<dbReference type="EMBL" id="KL597254">
    <property type="protein sequence ID" value="KER19297.1"/>
    <property type="molecule type" value="Genomic_DNA"/>
</dbReference>
<dbReference type="InterPro" id="IPR001148">
    <property type="entry name" value="CA_dom"/>
</dbReference>
<dbReference type="GO" id="GO:0008270">
    <property type="term" value="F:zinc ion binding"/>
    <property type="evidence" value="ECO:0007669"/>
    <property type="project" value="InterPro"/>
</dbReference>
<feature type="domain" description="Alpha-carbonic anhydrase" evidence="8">
    <location>
        <begin position="28"/>
        <end position="298"/>
    </location>
</feature>
<name>A0A074Z1D6_OPIVI</name>
<dbReference type="Proteomes" id="UP000054324">
    <property type="component" value="Unassembled WGS sequence"/>
</dbReference>
<dbReference type="SMART" id="SM01057">
    <property type="entry name" value="Carb_anhydrase"/>
    <property type="match status" value="1"/>
</dbReference>
<reference evidence="9 10" key="1">
    <citation type="submission" date="2013-11" db="EMBL/GenBank/DDBJ databases">
        <title>Opisthorchis viverrini - life in the bile duct.</title>
        <authorList>
            <person name="Young N.D."/>
            <person name="Nagarajan N."/>
            <person name="Lin S.J."/>
            <person name="Korhonen P.K."/>
            <person name="Jex A.R."/>
            <person name="Hall R.S."/>
            <person name="Safavi-Hemami H."/>
            <person name="Kaewkong W."/>
            <person name="Bertrand D."/>
            <person name="Gao S."/>
            <person name="Seet Q."/>
            <person name="Wongkham S."/>
            <person name="Teh B.T."/>
            <person name="Wongkham C."/>
            <person name="Intapan P.M."/>
            <person name="Maleewong W."/>
            <person name="Yang X."/>
            <person name="Hu M."/>
            <person name="Wang Z."/>
            <person name="Hofmann A."/>
            <person name="Sternberg P.W."/>
            <person name="Tan P."/>
            <person name="Wang J."/>
            <person name="Gasser R.B."/>
        </authorList>
    </citation>
    <scope>NUCLEOTIDE SEQUENCE [LARGE SCALE GENOMIC DNA]</scope>
</reference>
<sequence length="325" mass="36738">MTSIQLQCCILLAFLASVQPDLITHFSSEWSYTDTLSWNLSFPSCSGHHQSPVDLKTSSAIYSPQMGPIEFIAAPGFDPNNVLYNVLNDGHTVVILFDEDQWNAVINPDRDQYEIMQMHFHWGSDNLRGSEHLFDGRRFPMETHIFSYNKRLYSSRLDALAGPHGMAVFGIMHTLNDHALETETQFGKIGHIKEALESVTYAGQSWNIPGFNLTDLLSQVNSSAYFRYHGSLTTPPCTENVMWTVFTKPVPIKSTQLNLLRNLRSSSNTEEMLYDNYRPSQLINDPHTPLRRSIFRSVPGSSISKTRDVSITLASLLMAFVNNLI</sequence>
<comment type="catalytic activity">
    <reaction evidence="6">
        <text>hydrogencarbonate + H(+) = CO2 + H2O</text>
        <dbReference type="Rhea" id="RHEA:10748"/>
        <dbReference type="ChEBI" id="CHEBI:15377"/>
        <dbReference type="ChEBI" id="CHEBI:15378"/>
        <dbReference type="ChEBI" id="CHEBI:16526"/>
        <dbReference type="ChEBI" id="CHEBI:17544"/>
        <dbReference type="EC" id="4.2.1.1"/>
    </reaction>
</comment>
<dbReference type="OrthoDB" id="429145at2759"/>
<dbReference type="Gene3D" id="3.10.200.10">
    <property type="entry name" value="Alpha carbonic anhydrase"/>
    <property type="match status" value="1"/>
</dbReference>
<dbReference type="InterPro" id="IPR036398">
    <property type="entry name" value="CA_dom_sf"/>
</dbReference>
<keyword evidence="3" id="KW-0479">Metal-binding</keyword>
<dbReference type="CTD" id="20326048"/>
<evidence type="ECO:0000256" key="3">
    <source>
        <dbReference type="ARBA" id="ARBA00022723"/>
    </source>
</evidence>
<evidence type="ECO:0000313" key="10">
    <source>
        <dbReference type="Proteomes" id="UP000054324"/>
    </source>
</evidence>